<feature type="region of interest" description="Disordered" evidence="1">
    <location>
        <begin position="1"/>
        <end position="60"/>
    </location>
</feature>
<sequence length="222" mass="24407">MVTRKKGRAAAQSKGDVVMTPAGQDAKVKKTINKSRRRKATTAPAKAAPESRRQRGRRRVEKVASGCAVLQELRKRQAEEWKSMKAKVAALKKDRQKLPTRGSKEKRQALNQDIRRLQEDMQVRHMAELRAAGLEATTKVLGGSFSGTLDLLPCGFIHSATHRTKTSKPTRRGRLRCHSHSTGPSTSAAGRHGALSTAEVRQRAPLATQSQPAPSRKKVLLV</sequence>
<dbReference type="OrthoDB" id="420283at2759"/>
<evidence type="ECO:0000256" key="1">
    <source>
        <dbReference type="SAM" id="MobiDB-lite"/>
    </source>
</evidence>
<accession>A0A812RIS2</accession>
<feature type="region of interest" description="Disordered" evidence="1">
    <location>
        <begin position="163"/>
        <end position="222"/>
    </location>
</feature>
<name>A0A812RIS2_9DINO</name>
<evidence type="ECO:0000313" key="3">
    <source>
        <dbReference type="Proteomes" id="UP000601435"/>
    </source>
</evidence>
<comment type="caution">
    <text evidence="2">The sequence shown here is derived from an EMBL/GenBank/DDBJ whole genome shotgun (WGS) entry which is preliminary data.</text>
</comment>
<feature type="compositionally biased region" description="Basic residues" evidence="1">
    <location>
        <begin position="163"/>
        <end position="179"/>
    </location>
</feature>
<dbReference type="AlphaFoldDB" id="A0A812RIS2"/>
<organism evidence="2 3">
    <name type="scientific">Symbiodinium necroappetens</name>
    <dbReference type="NCBI Taxonomy" id="1628268"/>
    <lineage>
        <taxon>Eukaryota</taxon>
        <taxon>Sar</taxon>
        <taxon>Alveolata</taxon>
        <taxon>Dinophyceae</taxon>
        <taxon>Suessiales</taxon>
        <taxon>Symbiodiniaceae</taxon>
        <taxon>Symbiodinium</taxon>
    </lineage>
</organism>
<keyword evidence="3" id="KW-1185">Reference proteome</keyword>
<dbReference type="Proteomes" id="UP000601435">
    <property type="component" value="Unassembled WGS sequence"/>
</dbReference>
<reference evidence="2" key="1">
    <citation type="submission" date="2021-02" db="EMBL/GenBank/DDBJ databases">
        <authorList>
            <person name="Dougan E. K."/>
            <person name="Rhodes N."/>
            <person name="Thang M."/>
            <person name="Chan C."/>
        </authorList>
    </citation>
    <scope>NUCLEOTIDE SEQUENCE</scope>
</reference>
<dbReference type="EMBL" id="CAJNJA010019373">
    <property type="protein sequence ID" value="CAE7444364.1"/>
    <property type="molecule type" value="Genomic_DNA"/>
</dbReference>
<gene>
    <name evidence="2" type="ORF">SNEC2469_LOCUS12222</name>
</gene>
<protein>
    <submittedName>
        <fullName evidence="2">Uncharacterized protein</fullName>
    </submittedName>
</protein>
<proteinExistence type="predicted"/>
<feature type="compositionally biased region" description="Basic residues" evidence="1">
    <location>
        <begin position="29"/>
        <end position="40"/>
    </location>
</feature>
<evidence type="ECO:0000313" key="2">
    <source>
        <dbReference type="EMBL" id="CAE7444364.1"/>
    </source>
</evidence>